<sequence>MKNNGKQIKCLAIILLAVGLSGCSWFGDSSEPVNDSYEAGKKAFSEGNYEEAKSYFREIALSSSFYPQAIWMIQKVPFKKGVAAYEQKQFQVAISELSKVPVHSPDYAETQHYLKLSNYALLHKQFTKSSGKDRFVLISEKVKIAIELGDSKLLLESVDLIDTGLDQSTSTSQTRDLLNLLDSIVAVNKDPEVYKKALNYLLTDFEQLYKRAEVRTDVFRIIGNLKMELM</sequence>
<dbReference type="EMBL" id="UINC01002727">
    <property type="protein sequence ID" value="SUZ99689.1"/>
    <property type="molecule type" value="Genomic_DNA"/>
</dbReference>
<name>A0A381S858_9ZZZZ</name>
<dbReference type="AlphaFoldDB" id="A0A381S858"/>
<evidence type="ECO:0008006" key="2">
    <source>
        <dbReference type="Google" id="ProtNLM"/>
    </source>
</evidence>
<dbReference type="InterPro" id="IPR011990">
    <property type="entry name" value="TPR-like_helical_dom_sf"/>
</dbReference>
<organism evidence="1">
    <name type="scientific">marine metagenome</name>
    <dbReference type="NCBI Taxonomy" id="408172"/>
    <lineage>
        <taxon>unclassified sequences</taxon>
        <taxon>metagenomes</taxon>
        <taxon>ecological metagenomes</taxon>
    </lineage>
</organism>
<dbReference type="Gene3D" id="1.25.40.10">
    <property type="entry name" value="Tetratricopeptide repeat domain"/>
    <property type="match status" value="1"/>
</dbReference>
<dbReference type="SUPFAM" id="SSF48452">
    <property type="entry name" value="TPR-like"/>
    <property type="match status" value="1"/>
</dbReference>
<gene>
    <name evidence="1" type="ORF">METZ01_LOCUS52543</name>
</gene>
<evidence type="ECO:0000313" key="1">
    <source>
        <dbReference type="EMBL" id="SUZ99689.1"/>
    </source>
</evidence>
<accession>A0A381S858</accession>
<reference evidence="1" key="1">
    <citation type="submission" date="2018-05" db="EMBL/GenBank/DDBJ databases">
        <authorList>
            <person name="Lanie J.A."/>
            <person name="Ng W.-L."/>
            <person name="Kazmierczak K.M."/>
            <person name="Andrzejewski T.M."/>
            <person name="Davidsen T.M."/>
            <person name="Wayne K.J."/>
            <person name="Tettelin H."/>
            <person name="Glass J.I."/>
            <person name="Rusch D."/>
            <person name="Podicherti R."/>
            <person name="Tsui H.-C.T."/>
            <person name="Winkler M.E."/>
        </authorList>
    </citation>
    <scope>NUCLEOTIDE SEQUENCE</scope>
</reference>
<proteinExistence type="predicted"/>
<dbReference type="PROSITE" id="PS51257">
    <property type="entry name" value="PROKAR_LIPOPROTEIN"/>
    <property type="match status" value="1"/>
</dbReference>
<protein>
    <recommendedName>
        <fullName evidence="2">Outer membrane lipoprotein BamD-like domain-containing protein</fullName>
    </recommendedName>
</protein>